<gene>
    <name evidence="2" type="ORF">Celaphus_00003797</name>
</gene>
<reference evidence="2 3" key="1">
    <citation type="journal article" date="2018" name="Mol. Genet. Genomics">
        <title>The red deer Cervus elaphus genome CerEla1.0: sequencing, annotating, genes, and chromosomes.</title>
        <authorList>
            <person name="Bana N.A."/>
            <person name="Nyiri A."/>
            <person name="Nagy J."/>
            <person name="Frank K."/>
            <person name="Nagy T."/>
            <person name="Steger V."/>
            <person name="Schiller M."/>
            <person name="Lakatos P."/>
            <person name="Sugar L."/>
            <person name="Horn P."/>
            <person name="Barta E."/>
            <person name="Orosz L."/>
        </authorList>
    </citation>
    <scope>NUCLEOTIDE SEQUENCE [LARGE SCALE GENOMIC DNA]</scope>
    <source>
        <strain evidence="2">Hungarian</strain>
    </source>
</reference>
<name>A0A212D142_CEREH</name>
<feature type="non-terminal residue" evidence="2">
    <location>
        <position position="1"/>
    </location>
</feature>
<evidence type="ECO:0000256" key="1">
    <source>
        <dbReference type="SAM" id="MobiDB-lite"/>
    </source>
</evidence>
<feature type="compositionally biased region" description="Basic and acidic residues" evidence="1">
    <location>
        <begin position="29"/>
        <end position="41"/>
    </location>
</feature>
<proteinExistence type="predicted"/>
<evidence type="ECO:0000313" key="2">
    <source>
        <dbReference type="EMBL" id="OWK11953.1"/>
    </source>
</evidence>
<dbReference type="Proteomes" id="UP000242450">
    <property type="component" value="Chromosome 9"/>
</dbReference>
<evidence type="ECO:0000313" key="3">
    <source>
        <dbReference type="Proteomes" id="UP000242450"/>
    </source>
</evidence>
<feature type="region of interest" description="Disordered" evidence="1">
    <location>
        <begin position="29"/>
        <end position="59"/>
    </location>
</feature>
<sequence>HKGPQASSTYNSEPQYYYRKHKDQYCRESRNNQHRYSNREHHYSRKGQHYYSSHESSYDNGGLDLCPSNAHSHKGPQASFFIFHHADCRNSVYLHT</sequence>
<comment type="caution">
    <text evidence="2">The sequence shown here is derived from an EMBL/GenBank/DDBJ whole genome shotgun (WGS) entry which is preliminary data.</text>
</comment>
<protein>
    <submittedName>
        <fullName evidence="2">Uncharacterized protein</fullName>
    </submittedName>
</protein>
<dbReference type="AlphaFoldDB" id="A0A212D142"/>
<organism evidence="2 3">
    <name type="scientific">Cervus elaphus hippelaphus</name>
    <name type="common">European red deer</name>
    <dbReference type="NCBI Taxonomy" id="46360"/>
    <lineage>
        <taxon>Eukaryota</taxon>
        <taxon>Metazoa</taxon>
        <taxon>Chordata</taxon>
        <taxon>Craniata</taxon>
        <taxon>Vertebrata</taxon>
        <taxon>Euteleostomi</taxon>
        <taxon>Mammalia</taxon>
        <taxon>Eutheria</taxon>
        <taxon>Laurasiatheria</taxon>
        <taxon>Artiodactyla</taxon>
        <taxon>Ruminantia</taxon>
        <taxon>Pecora</taxon>
        <taxon>Cervidae</taxon>
        <taxon>Cervinae</taxon>
        <taxon>Cervus</taxon>
    </lineage>
</organism>
<feature type="compositionally biased region" description="Polar residues" evidence="1">
    <location>
        <begin position="50"/>
        <end position="59"/>
    </location>
</feature>
<keyword evidence="3" id="KW-1185">Reference proteome</keyword>
<dbReference type="EMBL" id="MKHE01000009">
    <property type="protein sequence ID" value="OWK11953.1"/>
    <property type="molecule type" value="Genomic_DNA"/>
</dbReference>
<accession>A0A212D142</accession>